<name>A0A9W4U3J7_9PLEO</name>
<comment type="caution">
    <text evidence="2">The sequence shown here is derived from an EMBL/GenBank/DDBJ whole genome shotgun (WGS) entry which is preliminary data.</text>
</comment>
<keyword evidence="3" id="KW-1185">Reference proteome</keyword>
<dbReference type="EMBL" id="CAOQHR010000001">
    <property type="protein sequence ID" value="CAI6239620.1"/>
    <property type="molecule type" value="Genomic_DNA"/>
</dbReference>
<feature type="compositionally biased region" description="Polar residues" evidence="1">
    <location>
        <begin position="293"/>
        <end position="302"/>
    </location>
</feature>
<sequence>MDQPSLEAYALEVSQDLLANDHTHNSAAWNSNQDNNATTSAETKTGDTQDEVTDQRRDSAYPGGEEDTPDSCSNKRQGKIPASTTVPDRPRLDSPTIPYTLYTPAAPPPPPSAATPDSSNLLFSTLKPQQTLPTTNTAHETPPQHIITYTFPSPCEPPRYYIPFQTPQPASTSIIPRLSSISTTTENSNKPRQRRIVRGARIIVPERWQKNDMLLEYVDDFGTTKMLRRVDKADMQGTPTTCMLGVWEGGGGGGNRGRREESEEDEEEGSRMQQDSPRPRNNNNNNAAEEPFYTTTPTPQVENRNNNNNSDATINSDIAFPHRHRHRHRRHHSLAQTLDHDLTPPASLLVLPQTHPPSQSPSRASRILLLPSHILPPLSRLLTSLLAPLTSLKTALQTTYNNYHARRGSLGSHSGPVAQALRQNVLRAGERGCDWESGRCVARWGEEWGAGSGRGRGAVKKGWFGRLRIGGWRRER</sequence>
<dbReference type="Proteomes" id="UP001152607">
    <property type="component" value="Unassembled WGS sequence"/>
</dbReference>
<dbReference type="AlphaFoldDB" id="A0A9W4U3J7"/>
<dbReference type="OrthoDB" id="10688542at2759"/>
<evidence type="ECO:0000256" key="1">
    <source>
        <dbReference type="SAM" id="MobiDB-lite"/>
    </source>
</evidence>
<feature type="compositionally biased region" description="Polar residues" evidence="1">
    <location>
        <begin position="25"/>
        <end position="43"/>
    </location>
</feature>
<evidence type="ECO:0000313" key="3">
    <source>
        <dbReference type="Proteomes" id="UP001152607"/>
    </source>
</evidence>
<feature type="region of interest" description="Disordered" evidence="1">
    <location>
        <begin position="237"/>
        <end position="315"/>
    </location>
</feature>
<gene>
    <name evidence="2" type="ORF">PDIGIT_LOCUS532</name>
</gene>
<organism evidence="2 3">
    <name type="scientific">Periconia digitata</name>
    <dbReference type="NCBI Taxonomy" id="1303443"/>
    <lineage>
        <taxon>Eukaryota</taxon>
        <taxon>Fungi</taxon>
        <taxon>Dikarya</taxon>
        <taxon>Ascomycota</taxon>
        <taxon>Pezizomycotina</taxon>
        <taxon>Dothideomycetes</taxon>
        <taxon>Pleosporomycetidae</taxon>
        <taxon>Pleosporales</taxon>
        <taxon>Massarineae</taxon>
        <taxon>Periconiaceae</taxon>
        <taxon>Periconia</taxon>
    </lineage>
</organism>
<reference evidence="2" key="1">
    <citation type="submission" date="2023-01" db="EMBL/GenBank/DDBJ databases">
        <authorList>
            <person name="Van Ghelder C."/>
            <person name="Rancurel C."/>
        </authorList>
    </citation>
    <scope>NUCLEOTIDE SEQUENCE</scope>
    <source>
        <strain evidence="2">CNCM I-4278</strain>
    </source>
</reference>
<protein>
    <submittedName>
        <fullName evidence="2">Uncharacterized protein</fullName>
    </submittedName>
</protein>
<feature type="compositionally biased region" description="Low complexity" evidence="1">
    <location>
        <begin position="95"/>
        <end position="104"/>
    </location>
</feature>
<proteinExistence type="predicted"/>
<feature type="region of interest" description="Disordered" evidence="1">
    <location>
        <begin position="22"/>
        <end position="120"/>
    </location>
</feature>
<accession>A0A9W4U3J7</accession>
<evidence type="ECO:0000313" key="2">
    <source>
        <dbReference type="EMBL" id="CAI6239620.1"/>
    </source>
</evidence>